<dbReference type="Proteomes" id="UP000261340">
    <property type="component" value="Unplaced"/>
</dbReference>
<keyword evidence="2" id="KW-0732">Signal</keyword>
<dbReference type="PANTHER" id="PTHR45784">
    <property type="entry name" value="C-TYPE LECTIN DOMAIN FAMILY 20 MEMBER A-RELATED"/>
    <property type="match status" value="1"/>
</dbReference>
<dbReference type="OMA" id="NERLTCW"/>
<feature type="signal peptide" evidence="2">
    <location>
        <begin position="1"/>
        <end position="26"/>
    </location>
</feature>
<dbReference type="GeneTree" id="ENSGT00940000163911"/>
<dbReference type="STRING" id="61819.ENSACIP00000028740"/>
<evidence type="ECO:0000259" key="3">
    <source>
        <dbReference type="PROSITE" id="PS50041"/>
    </source>
</evidence>
<keyword evidence="5" id="KW-1185">Reference proteome</keyword>
<dbReference type="InterPro" id="IPR016187">
    <property type="entry name" value="CTDL_fold"/>
</dbReference>
<dbReference type="Ensembl" id="ENSACIT00000029503.1">
    <property type="protein sequence ID" value="ENSACIP00000028740.1"/>
    <property type="gene ID" value="ENSACIG00000022259.1"/>
</dbReference>
<protein>
    <recommendedName>
        <fullName evidence="3">C-type lectin domain-containing protein</fullName>
    </recommendedName>
</protein>
<dbReference type="SUPFAM" id="SSF56436">
    <property type="entry name" value="C-type lectin-like"/>
    <property type="match status" value="1"/>
</dbReference>
<feature type="chain" id="PRO_5018775205" description="C-type lectin domain-containing protein" evidence="2">
    <location>
        <begin position="27"/>
        <end position="147"/>
    </location>
</feature>
<dbReference type="InterPro" id="IPR001304">
    <property type="entry name" value="C-type_lectin-like"/>
</dbReference>
<dbReference type="AlphaFoldDB" id="A0A3Q0SUT2"/>
<evidence type="ECO:0000313" key="5">
    <source>
        <dbReference type="Proteomes" id="UP000261340"/>
    </source>
</evidence>
<dbReference type="Pfam" id="PF00059">
    <property type="entry name" value="Lectin_C"/>
    <property type="match status" value="1"/>
</dbReference>
<dbReference type="PROSITE" id="PS00615">
    <property type="entry name" value="C_TYPE_LECTIN_1"/>
    <property type="match status" value="1"/>
</dbReference>
<evidence type="ECO:0000313" key="4">
    <source>
        <dbReference type="Ensembl" id="ENSACIP00000028740.1"/>
    </source>
</evidence>
<dbReference type="PROSITE" id="PS50041">
    <property type="entry name" value="C_TYPE_LECTIN_2"/>
    <property type="match status" value="1"/>
</dbReference>
<proteinExistence type="predicted"/>
<name>A0A3Q0SUT2_AMPCI</name>
<dbReference type="InterPro" id="IPR018378">
    <property type="entry name" value="C-type_lectin_CS"/>
</dbReference>
<reference evidence="4" key="2">
    <citation type="submission" date="2025-09" db="UniProtKB">
        <authorList>
            <consortium name="Ensembl"/>
        </authorList>
    </citation>
    <scope>IDENTIFICATION</scope>
</reference>
<keyword evidence="1" id="KW-1015">Disulfide bond</keyword>
<dbReference type="SMART" id="SM00034">
    <property type="entry name" value="CLECT"/>
    <property type="match status" value="1"/>
</dbReference>
<accession>A0A3Q0SUT2</accession>
<dbReference type="Gene3D" id="3.10.100.10">
    <property type="entry name" value="Mannose-Binding Protein A, subunit A"/>
    <property type="match status" value="1"/>
</dbReference>
<dbReference type="InterPro" id="IPR016186">
    <property type="entry name" value="C-type_lectin-like/link_sf"/>
</dbReference>
<feature type="domain" description="C-type lectin" evidence="3">
    <location>
        <begin position="20"/>
        <end position="139"/>
    </location>
</feature>
<sequence>SFCILFLVIVICISLWLPLFLSSCVCFVYDQKTWTEALSYCREKYTDLATIEDMEDMKTLNDMAELSKMGAWIGLHTDLNRWRWSMSDRGFYNNGEAEFRNWSPGEPNNKENREHCTQMYNKGLWNDRDCDSKCKAVCSYVRGEDCN</sequence>
<dbReference type="PANTHER" id="PTHR45784:SF3">
    <property type="entry name" value="C-TYPE LECTIN DOMAIN FAMILY 4 MEMBER K-LIKE-RELATED"/>
    <property type="match status" value="1"/>
</dbReference>
<evidence type="ECO:0000256" key="1">
    <source>
        <dbReference type="ARBA" id="ARBA00023157"/>
    </source>
</evidence>
<evidence type="ECO:0000256" key="2">
    <source>
        <dbReference type="SAM" id="SignalP"/>
    </source>
</evidence>
<organism evidence="4 5">
    <name type="scientific">Amphilophus citrinellus</name>
    <name type="common">Midas cichlid</name>
    <name type="synonym">Cichlasoma citrinellum</name>
    <dbReference type="NCBI Taxonomy" id="61819"/>
    <lineage>
        <taxon>Eukaryota</taxon>
        <taxon>Metazoa</taxon>
        <taxon>Chordata</taxon>
        <taxon>Craniata</taxon>
        <taxon>Vertebrata</taxon>
        <taxon>Euteleostomi</taxon>
        <taxon>Actinopterygii</taxon>
        <taxon>Neopterygii</taxon>
        <taxon>Teleostei</taxon>
        <taxon>Neoteleostei</taxon>
        <taxon>Acanthomorphata</taxon>
        <taxon>Ovalentaria</taxon>
        <taxon>Cichlomorphae</taxon>
        <taxon>Cichliformes</taxon>
        <taxon>Cichlidae</taxon>
        <taxon>New World cichlids</taxon>
        <taxon>Cichlasomatinae</taxon>
        <taxon>Heroini</taxon>
        <taxon>Amphilophus</taxon>
    </lineage>
</organism>
<reference evidence="4" key="1">
    <citation type="submission" date="2025-08" db="UniProtKB">
        <authorList>
            <consortium name="Ensembl"/>
        </authorList>
    </citation>
    <scope>IDENTIFICATION</scope>
</reference>